<accession>A0A0A9BSQ3</accession>
<reference evidence="1" key="2">
    <citation type="journal article" date="2015" name="Data Brief">
        <title>Shoot transcriptome of the giant reed, Arundo donax.</title>
        <authorList>
            <person name="Barrero R.A."/>
            <person name="Guerrero F.D."/>
            <person name="Moolhuijzen P."/>
            <person name="Goolsby J.A."/>
            <person name="Tidwell J."/>
            <person name="Bellgard S.E."/>
            <person name="Bellgard M.I."/>
        </authorList>
    </citation>
    <scope>NUCLEOTIDE SEQUENCE</scope>
    <source>
        <tissue evidence="1">Shoot tissue taken approximately 20 cm above the soil surface</tissue>
    </source>
</reference>
<organism evidence="1">
    <name type="scientific">Arundo donax</name>
    <name type="common">Giant reed</name>
    <name type="synonym">Donax arundinaceus</name>
    <dbReference type="NCBI Taxonomy" id="35708"/>
    <lineage>
        <taxon>Eukaryota</taxon>
        <taxon>Viridiplantae</taxon>
        <taxon>Streptophyta</taxon>
        <taxon>Embryophyta</taxon>
        <taxon>Tracheophyta</taxon>
        <taxon>Spermatophyta</taxon>
        <taxon>Magnoliopsida</taxon>
        <taxon>Liliopsida</taxon>
        <taxon>Poales</taxon>
        <taxon>Poaceae</taxon>
        <taxon>PACMAD clade</taxon>
        <taxon>Arundinoideae</taxon>
        <taxon>Arundineae</taxon>
        <taxon>Arundo</taxon>
    </lineage>
</organism>
<dbReference type="AlphaFoldDB" id="A0A0A9BSQ3"/>
<proteinExistence type="predicted"/>
<evidence type="ECO:0000313" key="1">
    <source>
        <dbReference type="EMBL" id="JAD66346.1"/>
    </source>
</evidence>
<dbReference type="EMBL" id="GBRH01231549">
    <property type="protein sequence ID" value="JAD66346.1"/>
    <property type="molecule type" value="Transcribed_RNA"/>
</dbReference>
<protein>
    <submittedName>
        <fullName evidence="1">Uncharacterized protein</fullName>
    </submittedName>
</protein>
<sequence>MDGAQMWWCACQLDWKIRTGPLD</sequence>
<name>A0A0A9BSQ3_ARUDO</name>
<reference evidence="1" key="1">
    <citation type="submission" date="2014-09" db="EMBL/GenBank/DDBJ databases">
        <authorList>
            <person name="Magalhaes I.L.F."/>
            <person name="Oliveira U."/>
            <person name="Santos F.R."/>
            <person name="Vidigal T.H.D.A."/>
            <person name="Brescovit A.D."/>
            <person name="Santos A.J."/>
        </authorList>
    </citation>
    <scope>NUCLEOTIDE SEQUENCE</scope>
    <source>
        <tissue evidence="1">Shoot tissue taken approximately 20 cm above the soil surface</tissue>
    </source>
</reference>